<dbReference type="EMBL" id="JAEOAH010000017">
    <property type="protein sequence ID" value="MBK3495702.1"/>
    <property type="molecule type" value="Genomic_DNA"/>
</dbReference>
<evidence type="ECO:0000256" key="1">
    <source>
        <dbReference type="SAM" id="Phobius"/>
    </source>
</evidence>
<accession>A0ABS1H9C4</accession>
<keyword evidence="1" id="KW-0472">Membrane</keyword>
<gene>
    <name evidence="2" type="ORF">JFL43_12725</name>
</gene>
<keyword evidence="3" id="KW-1185">Reference proteome</keyword>
<sequence>MADFQWREKVKKIANTAESGQHVPEQAKSFGIGCFYVFFALIILLLLFLAIGFIQKEHYIVACIVGILCISGIIVVRRIISADQLPK</sequence>
<organism evidence="2 3">
    <name type="scientific">Viridibacillus soli</name>
    <dbReference type="NCBI Taxonomy" id="2798301"/>
    <lineage>
        <taxon>Bacteria</taxon>
        <taxon>Bacillati</taxon>
        <taxon>Bacillota</taxon>
        <taxon>Bacilli</taxon>
        <taxon>Bacillales</taxon>
        <taxon>Caryophanaceae</taxon>
        <taxon>Viridibacillus</taxon>
    </lineage>
</organism>
<comment type="caution">
    <text evidence="2">The sequence shown here is derived from an EMBL/GenBank/DDBJ whole genome shotgun (WGS) entry which is preliminary data.</text>
</comment>
<feature type="transmembrane region" description="Helical" evidence="1">
    <location>
        <begin position="30"/>
        <end position="53"/>
    </location>
</feature>
<protein>
    <submittedName>
        <fullName evidence="2">Uncharacterized protein</fullName>
    </submittedName>
</protein>
<reference evidence="2 3" key="1">
    <citation type="submission" date="2020-12" db="EMBL/GenBank/DDBJ databases">
        <title>YIM B01967 draft genome.</title>
        <authorList>
            <person name="Yan X."/>
        </authorList>
    </citation>
    <scope>NUCLEOTIDE SEQUENCE [LARGE SCALE GENOMIC DNA]</scope>
    <source>
        <strain evidence="2 3">YIM B01967</strain>
    </source>
</reference>
<keyword evidence="1" id="KW-0812">Transmembrane</keyword>
<keyword evidence="1" id="KW-1133">Transmembrane helix</keyword>
<dbReference type="Proteomes" id="UP000618943">
    <property type="component" value="Unassembled WGS sequence"/>
</dbReference>
<name>A0ABS1H9C4_9BACL</name>
<proteinExistence type="predicted"/>
<evidence type="ECO:0000313" key="2">
    <source>
        <dbReference type="EMBL" id="MBK3495702.1"/>
    </source>
</evidence>
<feature type="transmembrane region" description="Helical" evidence="1">
    <location>
        <begin position="59"/>
        <end position="80"/>
    </location>
</feature>
<dbReference type="RefSeq" id="WP_200749325.1">
    <property type="nucleotide sequence ID" value="NZ_JAEOAH010000017.1"/>
</dbReference>
<evidence type="ECO:0000313" key="3">
    <source>
        <dbReference type="Proteomes" id="UP000618943"/>
    </source>
</evidence>